<keyword evidence="9" id="KW-1185">Reference proteome</keyword>
<accession>A0ABU5FHC7</accession>
<feature type="transmembrane region" description="Helical" evidence="6">
    <location>
        <begin position="162"/>
        <end position="180"/>
    </location>
</feature>
<keyword evidence="5 6" id="KW-0472">Membrane</keyword>
<comment type="similarity">
    <text evidence="2">Belongs to the EamA transporter family.</text>
</comment>
<evidence type="ECO:0000256" key="1">
    <source>
        <dbReference type="ARBA" id="ARBA00004141"/>
    </source>
</evidence>
<dbReference type="InterPro" id="IPR050638">
    <property type="entry name" value="AA-Vitamin_Transporters"/>
</dbReference>
<organism evidence="8 9">
    <name type="scientific">Pseudomonas salmasensis</name>
    <dbReference type="NCBI Taxonomy" id="2745514"/>
    <lineage>
        <taxon>Bacteria</taxon>
        <taxon>Pseudomonadati</taxon>
        <taxon>Pseudomonadota</taxon>
        <taxon>Gammaproteobacteria</taxon>
        <taxon>Pseudomonadales</taxon>
        <taxon>Pseudomonadaceae</taxon>
        <taxon>Pseudomonas</taxon>
    </lineage>
</organism>
<evidence type="ECO:0000256" key="3">
    <source>
        <dbReference type="ARBA" id="ARBA00022692"/>
    </source>
</evidence>
<evidence type="ECO:0000313" key="9">
    <source>
        <dbReference type="Proteomes" id="UP001277967"/>
    </source>
</evidence>
<feature type="transmembrane region" description="Helical" evidence="6">
    <location>
        <begin position="252"/>
        <end position="271"/>
    </location>
</feature>
<evidence type="ECO:0000313" key="8">
    <source>
        <dbReference type="EMBL" id="MDY4301568.1"/>
    </source>
</evidence>
<evidence type="ECO:0000256" key="4">
    <source>
        <dbReference type="ARBA" id="ARBA00022989"/>
    </source>
</evidence>
<dbReference type="RefSeq" id="WP_003173933.1">
    <property type="nucleotide sequence ID" value="NZ_JAXGGE010000001.1"/>
</dbReference>
<feature type="transmembrane region" description="Helical" evidence="6">
    <location>
        <begin position="94"/>
        <end position="113"/>
    </location>
</feature>
<keyword evidence="4 6" id="KW-1133">Transmembrane helix</keyword>
<dbReference type="PANTHER" id="PTHR32322">
    <property type="entry name" value="INNER MEMBRANE TRANSPORTER"/>
    <property type="match status" value="1"/>
</dbReference>
<feature type="transmembrane region" description="Helical" evidence="6">
    <location>
        <begin position="34"/>
        <end position="55"/>
    </location>
</feature>
<comment type="caution">
    <text evidence="8">The sequence shown here is derived from an EMBL/GenBank/DDBJ whole genome shotgun (WGS) entry which is preliminary data.</text>
</comment>
<name>A0ABU5FHC7_9PSED</name>
<evidence type="ECO:0000256" key="5">
    <source>
        <dbReference type="ARBA" id="ARBA00023136"/>
    </source>
</evidence>
<evidence type="ECO:0000259" key="7">
    <source>
        <dbReference type="Pfam" id="PF00892"/>
    </source>
</evidence>
<evidence type="ECO:0000256" key="6">
    <source>
        <dbReference type="SAM" id="Phobius"/>
    </source>
</evidence>
<feature type="domain" description="EamA" evidence="7">
    <location>
        <begin position="159"/>
        <end position="294"/>
    </location>
</feature>
<dbReference type="Proteomes" id="UP001277967">
    <property type="component" value="Unassembled WGS sequence"/>
</dbReference>
<dbReference type="Pfam" id="PF00892">
    <property type="entry name" value="EamA"/>
    <property type="match status" value="2"/>
</dbReference>
<dbReference type="SUPFAM" id="SSF103481">
    <property type="entry name" value="Multidrug resistance efflux transporter EmrE"/>
    <property type="match status" value="2"/>
</dbReference>
<comment type="subcellular location">
    <subcellularLocation>
        <location evidence="1">Membrane</location>
        <topology evidence="1">Multi-pass membrane protein</topology>
    </subcellularLocation>
</comment>
<dbReference type="InterPro" id="IPR037185">
    <property type="entry name" value="EmrE-like"/>
</dbReference>
<dbReference type="PANTHER" id="PTHR32322:SF2">
    <property type="entry name" value="EAMA DOMAIN-CONTAINING PROTEIN"/>
    <property type="match status" value="1"/>
</dbReference>
<dbReference type="EMBL" id="JAXGGE010000001">
    <property type="protein sequence ID" value="MDY4301568.1"/>
    <property type="molecule type" value="Genomic_DNA"/>
</dbReference>
<feature type="transmembrane region" description="Helical" evidence="6">
    <location>
        <begin position="125"/>
        <end position="142"/>
    </location>
</feature>
<keyword evidence="3 6" id="KW-0812">Transmembrane</keyword>
<gene>
    <name evidence="8" type="ORF">SO486_16460</name>
</gene>
<sequence>MRKSVDGAATAVMVLLCLIWGAQQVAMKAVAGDIAPIMQVAFRSGVAACLVWLIGKWIMREVWLPNIWCRSGLVVAVLFAAEFLFVAQGLRWTSASHMAVFLYTAPLFAAIGLHLRLPEERLSSLQWLGMSLAFAGIAITFLMPRDGVATQLAITDSLLGDLLGLCAGAAWGFTTVAVRTSRLSEAPATQTLFYQLAGAFLLLLPLSLLAGQSPMIFSNGAVASLVFQTLIVSVASYLIWFWMLRRYLAARLGVLAFMSPLFGVFMGHLWLGEQTSFGFLLGASLTIVGLLVVNLSKAGAQTQEKRGYLRPKNRKEKVTPS</sequence>
<feature type="domain" description="EamA" evidence="7">
    <location>
        <begin position="12"/>
        <end position="141"/>
    </location>
</feature>
<feature type="transmembrane region" description="Helical" evidence="6">
    <location>
        <begin position="192"/>
        <end position="210"/>
    </location>
</feature>
<reference evidence="8 9" key="1">
    <citation type="submission" date="2023-11" db="EMBL/GenBank/DDBJ databases">
        <title>Genome sequence of Pseudomonas salmasensis Strain SLU99.</title>
        <authorList>
            <person name="Ghadamgahi F."/>
            <person name="Kalyandurg P.B."/>
            <person name="Catara V."/>
            <person name="Vetukuri R."/>
            <person name="Ghosh S."/>
        </authorList>
    </citation>
    <scope>NUCLEOTIDE SEQUENCE [LARGE SCALE GENOMIC DNA]</scope>
    <source>
        <strain evidence="8 9">SLU99</strain>
    </source>
</reference>
<evidence type="ECO:0000256" key="2">
    <source>
        <dbReference type="ARBA" id="ARBA00007362"/>
    </source>
</evidence>
<feature type="transmembrane region" description="Helical" evidence="6">
    <location>
        <begin position="277"/>
        <end position="296"/>
    </location>
</feature>
<feature type="transmembrane region" description="Helical" evidence="6">
    <location>
        <begin position="216"/>
        <end position="240"/>
    </location>
</feature>
<dbReference type="InterPro" id="IPR000620">
    <property type="entry name" value="EamA_dom"/>
</dbReference>
<proteinExistence type="inferred from homology"/>
<feature type="transmembrane region" description="Helical" evidence="6">
    <location>
        <begin position="67"/>
        <end position="88"/>
    </location>
</feature>
<protein>
    <submittedName>
        <fullName evidence="8">DMT family transporter</fullName>
    </submittedName>
</protein>